<evidence type="ECO:0000256" key="4">
    <source>
        <dbReference type="PROSITE-ProRule" id="PRU00325"/>
    </source>
</evidence>
<feature type="domain" description="SWIM-type" evidence="6">
    <location>
        <begin position="141"/>
        <end position="173"/>
    </location>
</feature>
<dbReference type="PANTHER" id="PTHR47526:SF3">
    <property type="entry name" value="PHD-TYPE DOMAIN-CONTAINING PROTEIN"/>
    <property type="match status" value="1"/>
</dbReference>
<dbReference type="InterPro" id="IPR001965">
    <property type="entry name" value="Znf_PHD"/>
</dbReference>
<evidence type="ECO:0000259" key="6">
    <source>
        <dbReference type="PROSITE" id="PS50966"/>
    </source>
</evidence>
<keyword evidence="2 4" id="KW-0863">Zinc-finger</keyword>
<organism evidence="7 8">
    <name type="scientific">Mya arenaria</name>
    <name type="common">Soft-shell clam</name>
    <dbReference type="NCBI Taxonomy" id="6604"/>
    <lineage>
        <taxon>Eukaryota</taxon>
        <taxon>Metazoa</taxon>
        <taxon>Spiralia</taxon>
        <taxon>Lophotrochozoa</taxon>
        <taxon>Mollusca</taxon>
        <taxon>Bivalvia</taxon>
        <taxon>Autobranchia</taxon>
        <taxon>Heteroconchia</taxon>
        <taxon>Euheterodonta</taxon>
        <taxon>Imparidentia</taxon>
        <taxon>Neoheterodontei</taxon>
        <taxon>Myida</taxon>
        <taxon>Myoidea</taxon>
        <taxon>Myidae</taxon>
        <taxon>Mya</taxon>
    </lineage>
</organism>
<dbReference type="PROSITE" id="PS50016">
    <property type="entry name" value="ZF_PHD_2"/>
    <property type="match status" value="1"/>
</dbReference>
<dbReference type="Pfam" id="PF09588">
    <property type="entry name" value="YqaJ"/>
    <property type="match status" value="1"/>
</dbReference>
<reference evidence="7" key="1">
    <citation type="submission" date="2022-11" db="EMBL/GenBank/DDBJ databases">
        <title>Centuries of genome instability and evolution in soft-shell clam transmissible cancer (bioRxiv).</title>
        <authorList>
            <person name="Hart S.F.M."/>
            <person name="Yonemitsu M.A."/>
            <person name="Giersch R.M."/>
            <person name="Beal B.F."/>
            <person name="Arriagada G."/>
            <person name="Davis B.W."/>
            <person name="Ostrander E.A."/>
            <person name="Goff S.P."/>
            <person name="Metzger M.J."/>
        </authorList>
    </citation>
    <scope>NUCLEOTIDE SEQUENCE</scope>
    <source>
        <strain evidence="7">MELC-2E11</strain>
        <tissue evidence="7">Siphon/mantle</tissue>
    </source>
</reference>
<accession>A0ABY7DME0</accession>
<evidence type="ECO:0000259" key="5">
    <source>
        <dbReference type="PROSITE" id="PS50016"/>
    </source>
</evidence>
<dbReference type="Proteomes" id="UP001164746">
    <property type="component" value="Chromosome 3"/>
</dbReference>
<dbReference type="EMBL" id="CP111014">
    <property type="protein sequence ID" value="WAQ97892.1"/>
    <property type="molecule type" value="Genomic_DNA"/>
</dbReference>
<keyword evidence="1" id="KW-0479">Metal-binding</keyword>
<evidence type="ECO:0000256" key="1">
    <source>
        <dbReference type="ARBA" id="ARBA00022723"/>
    </source>
</evidence>
<dbReference type="Gene3D" id="3.90.320.10">
    <property type="match status" value="1"/>
</dbReference>
<gene>
    <name evidence="7" type="ORF">MAR_022265</name>
</gene>
<name>A0ABY7DME0_MYAAR</name>
<dbReference type="Gene3D" id="3.30.40.10">
    <property type="entry name" value="Zinc/RING finger domain, C3HC4 (zinc finger)"/>
    <property type="match status" value="1"/>
</dbReference>
<dbReference type="InterPro" id="IPR011011">
    <property type="entry name" value="Znf_FYVE_PHD"/>
</dbReference>
<proteinExistence type="predicted"/>
<dbReference type="PANTHER" id="PTHR47526">
    <property type="entry name" value="ATP-DEPENDENT DNA HELICASE"/>
    <property type="match status" value="1"/>
</dbReference>
<dbReference type="InterPro" id="IPR013083">
    <property type="entry name" value="Znf_RING/FYVE/PHD"/>
</dbReference>
<feature type="domain" description="PHD-type" evidence="5">
    <location>
        <begin position="538"/>
        <end position="586"/>
    </location>
</feature>
<dbReference type="InterPro" id="IPR011604">
    <property type="entry name" value="PDDEXK-like_dom_sf"/>
</dbReference>
<dbReference type="SUPFAM" id="SSF52980">
    <property type="entry name" value="Restriction endonuclease-like"/>
    <property type="match status" value="1"/>
</dbReference>
<dbReference type="CDD" id="cd22343">
    <property type="entry name" value="PDDEXK_lambda_exonuclease-like"/>
    <property type="match status" value="1"/>
</dbReference>
<dbReference type="InterPro" id="IPR019787">
    <property type="entry name" value="Znf_PHD-finger"/>
</dbReference>
<evidence type="ECO:0000256" key="2">
    <source>
        <dbReference type="ARBA" id="ARBA00022771"/>
    </source>
</evidence>
<dbReference type="InterPro" id="IPR011335">
    <property type="entry name" value="Restrct_endonuc-II-like"/>
</dbReference>
<dbReference type="SUPFAM" id="SSF57903">
    <property type="entry name" value="FYVE/PHD zinc finger"/>
    <property type="match status" value="1"/>
</dbReference>
<evidence type="ECO:0000313" key="7">
    <source>
        <dbReference type="EMBL" id="WAQ97892.1"/>
    </source>
</evidence>
<protein>
    <submittedName>
        <fullName evidence="7">ING4-like protein</fullName>
    </submittedName>
</protein>
<sequence>MAEKVREILTDVSIYVKGLDSEARKRYFSKLMFDKGLKTLPDPYKVPDEKWSRDLTNWPSLDFGQLYTYLILSPALFNPTSMRNYKSLEAYRYRNIYVESKHVQVVHYYNVEESPYCFLRAAVTPSMRTRDEPHSAWVCLEKVSAEVYCAHCTCMAGLGETCSHVAAILFKVELAVRWRYTEKSSTDVGRMWNQHFKEQVDPSPVTKMQHLFGNRKKKVESVNTTSRDPLPSEEQLKALYAACPNASFFNLIPSVVPNQKLAPPIREDPLPLLPMNLYNKNNENLPENELRSKAQDIISSTKVTSDQDRTSLLCGIIIEKEELITATKAHDVLTLKDSTCPDNLVMRVAGYKSYDLSKKDCVKWGLDNESSARDMYQQHVKSQHSNFGCSQSGLLVSETSPYLGATADGVVSCVCCGIGTLEIKCPFKHKSVMALEAAKCDKEFCLDKNLKLKQKHRYYTQVQFQMLVYGVQYCDFVVLTQPSGTPSLVIIRVQRDSQFIDNLEKKCNAFLSHHLLPELMTSKLRNKQVVNTPTEDVQTWCICEEREYGKMILCSNEDCQIGWCHYGCVNVKRKPRGRWLCPRCKK</sequence>
<evidence type="ECO:0000313" key="8">
    <source>
        <dbReference type="Proteomes" id="UP001164746"/>
    </source>
</evidence>
<dbReference type="SMART" id="SM00249">
    <property type="entry name" value="PHD"/>
    <property type="match status" value="1"/>
</dbReference>
<keyword evidence="8" id="KW-1185">Reference proteome</keyword>
<dbReference type="PROSITE" id="PS50966">
    <property type="entry name" value="ZF_SWIM"/>
    <property type="match status" value="1"/>
</dbReference>
<evidence type="ECO:0000256" key="3">
    <source>
        <dbReference type="ARBA" id="ARBA00022833"/>
    </source>
</evidence>
<dbReference type="InterPro" id="IPR007527">
    <property type="entry name" value="Znf_SWIM"/>
</dbReference>
<keyword evidence="3" id="KW-0862">Zinc</keyword>
<dbReference type="InterPro" id="IPR019080">
    <property type="entry name" value="YqaJ_viral_recombinase"/>
</dbReference>